<keyword evidence="1" id="KW-0812">Transmembrane</keyword>
<evidence type="ECO:0000313" key="2">
    <source>
        <dbReference type="EMBL" id="HGI42770.1"/>
    </source>
</evidence>
<reference evidence="2" key="1">
    <citation type="journal article" date="2020" name="mSystems">
        <title>Genome- and Community-Level Interaction Insights into Carbon Utilization and Element Cycling Functions of Hydrothermarchaeota in Hydrothermal Sediment.</title>
        <authorList>
            <person name="Zhou Z."/>
            <person name="Liu Y."/>
            <person name="Xu W."/>
            <person name="Pan J."/>
            <person name="Luo Z.H."/>
            <person name="Li M."/>
        </authorList>
    </citation>
    <scope>NUCLEOTIDE SEQUENCE [LARGE SCALE GENOMIC DNA]</scope>
    <source>
        <strain evidence="2">SpSt-735</strain>
    </source>
</reference>
<keyword evidence="1" id="KW-0472">Membrane</keyword>
<sequence length="79" mass="8286">MLLFAVAFVMVLLGVLLVVLSALREGARVEGGAVVVVGPLPLAFGTSERITRALLVAAIALTALAVLLFLLVNYPWLGR</sequence>
<dbReference type="Pfam" id="PF01998">
    <property type="entry name" value="DUF131"/>
    <property type="match status" value="1"/>
</dbReference>
<feature type="transmembrane region" description="Helical" evidence="1">
    <location>
        <begin position="50"/>
        <end position="72"/>
    </location>
</feature>
<comment type="caution">
    <text evidence="2">The sequence shown here is derived from an EMBL/GenBank/DDBJ whole genome shotgun (WGS) entry which is preliminary data.</text>
</comment>
<proteinExistence type="predicted"/>
<dbReference type="AlphaFoldDB" id="A0A7C4FDZ4"/>
<dbReference type="InterPro" id="IPR002849">
    <property type="entry name" value="DUF131"/>
</dbReference>
<gene>
    <name evidence="2" type="ORF">ENV17_00045</name>
</gene>
<accession>A0A7C4FDZ4</accession>
<name>A0A7C4FDZ4_THEPE</name>
<evidence type="ECO:0000256" key="1">
    <source>
        <dbReference type="SAM" id="Phobius"/>
    </source>
</evidence>
<keyword evidence="1" id="KW-1133">Transmembrane helix</keyword>
<organism evidence="2">
    <name type="scientific">Thermofilum pendens</name>
    <dbReference type="NCBI Taxonomy" id="2269"/>
    <lineage>
        <taxon>Archaea</taxon>
        <taxon>Thermoproteota</taxon>
        <taxon>Thermoprotei</taxon>
        <taxon>Thermofilales</taxon>
        <taxon>Thermofilaceae</taxon>
        <taxon>Thermofilum</taxon>
    </lineage>
</organism>
<dbReference type="EMBL" id="DTFI01000001">
    <property type="protein sequence ID" value="HGI42770.1"/>
    <property type="molecule type" value="Genomic_DNA"/>
</dbReference>
<dbReference type="NCBIfam" id="TIGR00304">
    <property type="entry name" value="TIGR00304 family membrane protein"/>
    <property type="match status" value="1"/>
</dbReference>
<protein>
    <submittedName>
        <fullName evidence="2">DUF131 domain-containing protein</fullName>
    </submittedName>
</protein>